<feature type="compositionally biased region" description="Basic and acidic residues" evidence="1">
    <location>
        <begin position="7"/>
        <end position="24"/>
    </location>
</feature>
<accession>A0A0E9WW46</accession>
<name>A0A0E9WW46_ANGAN</name>
<feature type="compositionally biased region" description="Basic residues" evidence="1">
    <location>
        <begin position="63"/>
        <end position="74"/>
    </location>
</feature>
<feature type="compositionally biased region" description="Basic residues" evidence="1">
    <location>
        <begin position="106"/>
        <end position="117"/>
    </location>
</feature>
<reference evidence="2" key="1">
    <citation type="submission" date="2014-11" db="EMBL/GenBank/DDBJ databases">
        <authorList>
            <person name="Amaro Gonzalez C."/>
        </authorList>
    </citation>
    <scope>NUCLEOTIDE SEQUENCE</scope>
</reference>
<sequence>MKKHKPDWKNTLEVPKENQSKRDSMSVTVLQINTDSPLLFMDAPEANLTTGHQNQQGKERKEEKKHKKKKHKRHMIDGADVMLETTEMTVQELSVDQDQGKERKEEKKHKKKKHKRHMMDGADVMLETAEMTEQELSVDQEQGMERKKKKKKKNTSIRLKTVVFLQK</sequence>
<feature type="region of interest" description="Disordered" evidence="1">
    <location>
        <begin position="1"/>
        <end position="26"/>
    </location>
</feature>
<protein>
    <submittedName>
        <fullName evidence="2">Uncharacterized protein</fullName>
    </submittedName>
</protein>
<dbReference type="AlphaFoldDB" id="A0A0E9WW46"/>
<organism evidence="2">
    <name type="scientific">Anguilla anguilla</name>
    <name type="common">European freshwater eel</name>
    <name type="synonym">Muraena anguilla</name>
    <dbReference type="NCBI Taxonomy" id="7936"/>
    <lineage>
        <taxon>Eukaryota</taxon>
        <taxon>Metazoa</taxon>
        <taxon>Chordata</taxon>
        <taxon>Craniata</taxon>
        <taxon>Vertebrata</taxon>
        <taxon>Euteleostomi</taxon>
        <taxon>Actinopterygii</taxon>
        <taxon>Neopterygii</taxon>
        <taxon>Teleostei</taxon>
        <taxon>Anguilliformes</taxon>
        <taxon>Anguillidae</taxon>
        <taxon>Anguilla</taxon>
    </lineage>
</organism>
<dbReference type="EMBL" id="GBXM01014777">
    <property type="protein sequence ID" value="JAH93800.1"/>
    <property type="molecule type" value="Transcribed_RNA"/>
</dbReference>
<evidence type="ECO:0000313" key="2">
    <source>
        <dbReference type="EMBL" id="JAH93800.1"/>
    </source>
</evidence>
<feature type="compositionally biased region" description="Polar residues" evidence="1">
    <location>
        <begin position="47"/>
        <end position="56"/>
    </location>
</feature>
<reference evidence="2" key="2">
    <citation type="journal article" date="2015" name="Fish Shellfish Immunol.">
        <title>Early steps in the European eel (Anguilla anguilla)-Vibrio vulnificus interaction in the gills: Role of the RtxA13 toxin.</title>
        <authorList>
            <person name="Callol A."/>
            <person name="Pajuelo D."/>
            <person name="Ebbesson L."/>
            <person name="Teles M."/>
            <person name="MacKenzie S."/>
            <person name="Amaro C."/>
        </authorList>
    </citation>
    <scope>NUCLEOTIDE SEQUENCE</scope>
</reference>
<proteinExistence type="predicted"/>
<feature type="region of interest" description="Disordered" evidence="1">
    <location>
        <begin position="134"/>
        <end position="167"/>
    </location>
</feature>
<feature type="compositionally biased region" description="Polar residues" evidence="1">
    <location>
        <begin position="86"/>
        <end position="97"/>
    </location>
</feature>
<evidence type="ECO:0000256" key="1">
    <source>
        <dbReference type="SAM" id="MobiDB-lite"/>
    </source>
</evidence>
<feature type="compositionally biased region" description="Basic residues" evidence="1">
    <location>
        <begin position="146"/>
        <end position="155"/>
    </location>
</feature>
<feature type="region of interest" description="Disordered" evidence="1">
    <location>
        <begin position="43"/>
        <end position="121"/>
    </location>
</feature>